<dbReference type="AlphaFoldDB" id="A0A1A0M8W3"/>
<dbReference type="EMBL" id="LZSF01000229">
    <property type="protein sequence ID" value="OBA81924.1"/>
    <property type="molecule type" value="Genomic_DNA"/>
</dbReference>
<reference evidence="1 2" key="1">
    <citation type="submission" date="2016-06" db="EMBL/GenBank/DDBJ databases">
        <authorList>
            <person name="Kjaerup R.B."/>
            <person name="Dalgaard T.S."/>
            <person name="Juul-Madsen H.R."/>
        </authorList>
    </citation>
    <scope>NUCLEOTIDE SEQUENCE [LARGE SCALE GENOMIC DNA]</scope>
    <source>
        <strain evidence="1 2">1199456.5</strain>
    </source>
</reference>
<name>A0A1A0M8W3_MYCMU</name>
<sequence>MRTGSRAIAPALLYADKLVVWSDERDHALEAADYFELLDVSEDIVEFEGLDSSYLGEDNVLVGLDEPANEMVVEWHSNEISKLSVDDVDGIWQHVQVMQDINRDSVIDFVFDSLLPRDYDLFSEILDRVRRTPYTHMKSDECVSEVLLANHIIQTQGRIGLLDDLRGNIDIRATQFGKDNLVSYAQTLNAQGSLGVGAIQRLPSIRQIEWTEVWHAREQLQAPLRRFRSATLELVKGQVAHPVDEEFAAFVDFTWQSKMSPAIEEVEELVREKSLRQMFFLNALGDLKTYAGPGIGIAVAETINVAGWVGASVGAATAAGKLAADFIKARREVAKHNFFYLYEIERRAAKALPE</sequence>
<protein>
    <submittedName>
        <fullName evidence="1">Uncharacterized protein</fullName>
    </submittedName>
</protein>
<organism evidence="1 2">
    <name type="scientific">Mycolicibacterium mucogenicum</name>
    <name type="common">Mycobacterium mucogenicum</name>
    <dbReference type="NCBI Taxonomy" id="56689"/>
    <lineage>
        <taxon>Bacteria</taxon>
        <taxon>Bacillati</taxon>
        <taxon>Actinomycetota</taxon>
        <taxon>Actinomycetes</taxon>
        <taxon>Mycobacteriales</taxon>
        <taxon>Mycobacteriaceae</taxon>
        <taxon>Mycolicibacterium</taxon>
    </lineage>
</organism>
<evidence type="ECO:0000313" key="1">
    <source>
        <dbReference type="EMBL" id="OBA81924.1"/>
    </source>
</evidence>
<evidence type="ECO:0000313" key="2">
    <source>
        <dbReference type="Proteomes" id="UP000093962"/>
    </source>
</evidence>
<comment type="caution">
    <text evidence="1">The sequence shown here is derived from an EMBL/GenBank/DDBJ whole genome shotgun (WGS) entry which is preliminary data.</text>
</comment>
<dbReference type="Proteomes" id="UP000093962">
    <property type="component" value="Unassembled WGS sequence"/>
</dbReference>
<gene>
    <name evidence="1" type="ORF">A5642_28160</name>
</gene>
<accession>A0A1A0M8W3</accession>
<proteinExistence type="predicted"/>